<dbReference type="SUPFAM" id="SSF53822">
    <property type="entry name" value="Periplasmic binding protein-like I"/>
    <property type="match status" value="1"/>
</dbReference>
<sequence>MSKRIGLSGLALTMGLAGCGSVIDDPQQAVKERREMAVVLSDVGLGDQSFSDAAMSGMSLLREKEDWFIDYRELSETKSYGVAFETLAKQKPTVVVGLGFMGQADLEKVAKRYPKQQFAIIDAVSELPNVLSVTFKEDEGSYLAGAAAAIQSESETIGFIGGMKSPLIEKFEKGYVAGAKAVNPDIRVLVDYAEDFAAPDKGKQLADAQMKKEADVLYAAAGLTGSGVLEAAEKKGNKAIGVDSDQTAIAPDAVMTSMLKQVDLAITKIGDSVKESGLQSGQIVLGVKDGAIQLAPIRNVSFTPKELQQLEQLKQQILEGKVDVQ</sequence>
<comment type="subcellular location">
    <subcellularLocation>
        <location evidence="1">Cell membrane</location>
        <topology evidence="1">Lipid-anchor</topology>
    </subcellularLocation>
</comment>
<evidence type="ECO:0000256" key="2">
    <source>
        <dbReference type="ARBA" id="ARBA00008610"/>
    </source>
</evidence>
<name>A0ABT6QZB4_9BACL</name>
<keyword evidence="6" id="KW-0449">Lipoprotein</keyword>
<dbReference type="PANTHER" id="PTHR34296:SF2">
    <property type="entry name" value="ABC TRANSPORTER GUANOSINE-BINDING PROTEIN NUPN"/>
    <property type="match status" value="1"/>
</dbReference>
<dbReference type="RefSeq" id="WP_026831009.1">
    <property type="nucleotide sequence ID" value="NZ_JANJYY010000003.1"/>
</dbReference>
<keyword evidence="5" id="KW-0472">Membrane</keyword>
<keyword evidence="3" id="KW-1003">Cell membrane</keyword>
<protein>
    <submittedName>
        <fullName evidence="8">BMP family ABC transporter substrate-binding protein</fullName>
    </submittedName>
</protein>
<evidence type="ECO:0000256" key="1">
    <source>
        <dbReference type="ARBA" id="ARBA00004193"/>
    </source>
</evidence>
<evidence type="ECO:0000259" key="7">
    <source>
        <dbReference type="Pfam" id="PF02608"/>
    </source>
</evidence>
<comment type="similarity">
    <text evidence="2">Belongs to the BMP lipoprotein family.</text>
</comment>
<gene>
    <name evidence="8" type="ORF">QK289_03335</name>
</gene>
<keyword evidence="4" id="KW-0732">Signal</keyword>
<dbReference type="Proteomes" id="UP001243286">
    <property type="component" value="Unassembled WGS sequence"/>
</dbReference>
<dbReference type="Gene3D" id="3.40.50.2300">
    <property type="match status" value="2"/>
</dbReference>
<dbReference type="InterPro" id="IPR050957">
    <property type="entry name" value="BMP_lipoprotein"/>
</dbReference>
<comment type="caution">
    <text evidence="8">The sequence shown here is derived from an EMBL/GenBank/DDBJ whole genome shotgun (WGS) entry which is preliminary data.</text>
</comment>
<dbReference type="PANTHER" id="PTHR34296">
    <property type="entry name" value="TRANSCRIPTIONAL ACTIVATOR PROTEIN MED"/>
    <property type="match status" value="1"/>
</dbReference>
<accession>A0ABT6QZB4</accession>
<evidence type="ECO:0000256" key="5">
    <source>
        <dbReference type="ARBA" id="ARBA00023136"/>
    </source>
</evidence>
<reference evidence="8 9" key="1">
    <citation type="submission" date="2023-04" db="EMBL/GenBank/DDBJ databases">
        <title>Antarctic isolates genomes.</title>
        <authorList>
            <person name="Dimov S.G."/>
        </authorList>
    </citation>
    <scope>NUCLEOTIDE SEQUENCE [LARGE SCALE GENOMIC DNA]</scope>
    <source>
        <strain evidence="8 9">AL19</strain>
    </source>
</reference>
<feature type="domain" description="ABC transporter substrate-binding protein PnrA-like" evidence="7">
    <location>
        <begin position="37"/>
        <end position="318"/>
    </location>
</feature>
<dbReference type="InterPro" id="IPR028082">
    <property type="entry name" value="Peripla_BP_I"/>
</dbReference>
<dbReference type="Pfam" id="PF02608">
    <property type="entry name" value="Bmp"/>
    <property type="match status" value="1"/>
</dbReference>
<dbReference type="CDD" id="cd06354">
    <property type="entry name" value="PBP1_PrnA-like"/>
    <property type="match status" value="1"/>
</dbReference>
<evidence type="ECO:0000313" key="9">
    <source>
        <dbReference type="Proteomes" id="UP001243286"/>
    </source>
</evidence>
<keyword evidence="9" id="KW-1185">Reference proteome</keyword>
<evidence type="ECO:0000313" key="8">
    <source>
        <dbReference type="EMBL" id="MDI3234030.1"/>
    </source>
</evidence>
<proteinExistence type="inferred from homology"/>
<dbReference type="InterPro" id="IPR003760">
    <property type="entry name" value="PnrA-like"/>
</dbReference>
<evidence type="ECO:0000256" key="3">
    <source>
        <dbReference type="ARBA" id="ARBA00022475"/>
    </source>
</evidence>
<evidence type="ECO:0000256" key="6">
    <source>
        <dbReference type="ARBA" id="ARBA00023288"/>
    </source>
</evidence>
<dbReference type="PROSITE" id="PS51257">
    <property type="entry name" value="PROKAR_LIPOPROTEIN"/>
    <property type="match status" value="1"/>
</dbReference>
<dbReference type="EMBL" id="JASBQV010000003">
    <property type="protein sequence ID" value="MDI3234030.1"/>
    <property type="molecule type" value="Genomic_DNA"/>
</dbReference>
<evidence type="ECO:0000256" key="4">
    <source>
        <dbReference type="ARBA" id="ARBA00022729"/>
    </source>
</evidence>
<organism evidence="8 9">
    <name type="scientific">Exiguobacterium antarcticum</name>
    <dbReference type="NCBI Taxonomy" id="132920"/>
    <lineage>
        <taxon>Bacteria</taxon>
        <taxon>Bacillati</taxon>
        <taxon>Bacillota</taxon>
        <taxon>Bacilli</taxon>
        <taxon>Bacillales</taxon>
        <taxon>Bacillales Family XII. Incertae Sedis</taxon>
        <taxon>Exiguobacterium</taxon>
    </lineage>
</organism>